<dbReference type="InterPro" id="IPR039246">
    <property type="entry name" value="Flagellar_FlgA"/>
</dbReference>
<reference evidence="4 5" key="1">
    <citation type="submission" date="2010-04" db="EMBL/GenBank/DDBJ databases">
        <authorList>
            <person name="Qin X."/>
            <person name="Bachman B."/>
            <person name="Battles P."/>
            <person name="Bell A."/>
            <person name="Bess C."/>
            <person name="Bickham C."/>
            <person name="Chaboub L."/>
            <person name="Chen D."/>
            <person name="Coyle M."/>
            <person name="Deiros D.R."/>
            <person name="Dinh H."/>
            <person name="Forbes L."/>
            <person name="Fowler G."/>
            <person name="Francisco L."/>
            <person name="Fu Q."/>
            <person name="Gubbala S."/>
            <person name="Hale W."/>
            <person name="Han Y."/>
            <person name="Hemphill L."/>
            <person name="Highlander S.K."/>
            <person name="Hirani K."/>
            <person name="Hogues M."/>
            <person name="Jackson L."/>
            <person name="Jakkamsetti A."/>
            <person name="Javaid M."/>
            <person name="Jiang H."/>
            <person name="Korchina V."/>
            <person name="Kovar C."/>
            <person name="Lara F."/>
            <person name="Lee S."/>
            <person name="Mata R."/>
            <person name="Mathew T."/>
            <person name="Moen C."/>
            <person name="Morales K."/>
            <person name="Munidasa M."/>
            <person name="Nazareth L."/>
            <person name="Ngo R."/>
            <person name="Nguyen L."/>
            <person name="Okwuonu G."/>
            <person name="Ongeri F."/>
            <person name="Patil S."/>
            <person name="Petrosino J."/>
            <person name="Pham C."/>
            <person name="Pham P."/>
            <person name="Pu L.-L."/>
            <person name="Puazo M."/>
            <person name="Raj R."/>
            <person name="Reid J."/>
            <person name="Rouhana J."/>
            <person name="Saada N."/>
            <person name="Shang Y."/>
            <person name="Simmons D."/>
            <person name="Thornton R."/>
            <person name="Warren J."/>
            <person name="Weissenberger G."/>
            <person name="Zhang J."/>
            <person name="Zhang L."/>
            <person name="Zhou C."/>
            <person name="Zhu D."/>
            <person name="Muzny D."/>
            <person name="Worley K."/>
            <person name="Gibbs R."/>
        </authorList>
    </citation>
    <scope>NUCLEOTIDE SEQUENCE [LARGE SCALE GENOMIC DNA]</scope>
    <source>
        <strain evidence="4 5">ATCC 49957</strain>
    </source>
</reference>
<sequence length="107" mass="10869">DAVLGRRIGRPLGAGQPVPLSELSAQHAVRRDSVVQLVHEASGLSLTTSGRALEDGALGATITILNLSNGAVLLGEVLAPGRVRALGPAPEPQTATARGQAPGLVRR</sequence>
<dbReference type="InterPro" id="IPR017585">
    <property type="entry name" value="SAF_FlgA"/>
</dbReference>
<dbReference type="PANTHER" id="PTHR36307">
    <property type="entry name" value="FLAGELLA BASAL BODY P-RING FORMATION PROTEIN FLGA"/>
    <property type="match status" value="1"/>
</dbReference>
<accession>D5RM26</accession>
<evidence type="ECO:0000259" key="3">
    <source>
        <dbReference type="Pfam" id="PF13144"/>
    </source>
</evidence>
<keyword evidence="4" id="KW-0966">Cell projection</keyword>
<dbReference type="Gene3D" id="2.30.30.760">
    <property type="match status" value="1"/>
</dbReference>
<keyword evidence="4" id="KW-0282">Flagellum</keyword>
<dbReference type="PANTHER" id="PTHR36307:SF1">
    <property type="entry name" value="FLAGELLA BASAL BODY P-RING FORMATION PROTEIN FLGA"/>
    <property type="match status" value="1"/>
</dbReference>
<evidence type="ECO:0000313" key="5">
    <source>
        <dbReference type="Proteomes" id="UP000005324"/>
    </source>
</evidence>
<proteinExistence type="inferred from homology"/>
<feature type="non-terminal residue" evidence="4">
    <location>
        <position position="1"/>
    </location>
</feature>
<protein>
    <recommendedName>
        <fullName evidence="1">Flagella basal body P-ring formation protein FlgA</fullName>
    </recommendedName>
</protein>
<comment type="subcellular location">
    <subcellularLocation>
        <location evidence="1">Periplasm</location>
    </subcellularLocation>
</comment>
<dbReference type="EMBL" id="ADVL01000345">
    <property type="protein sequence ID" value="EFH11640.1"/>
    <property type="molecule type" value="Genomic_DNA"/>
</dbReference>
<evidence type="ECO:0000256" key="2">
    <source>
        <dbReference type="SAM" id="MobiDB-lite"/>
    </source>
</evidence>
<keyword evidence="5" id="KW-1185">Reference proteome</keyword>
<feature type="region of interest" description="Disordered" evidence="2">
    <location>
        <begin position="85"/>
        <end position="107"/>
    </location>
</feature>
<dbReference type="RefSeq" id="WP_007004554.1">
    <property type="nucleotide sequence ID" value="NZ_GG770779.1"/>
</dbReference>
<dbReference type="HOGENOM" id="CLU_2202717_0_0_5"/>
<evidence type="ECO:0000256" key="1">
    <source>
        <dbReference type="RuleBase" id="RU362063"/>
    </source>
</evidence>
<dbReference type="Proteomes" id="UP000005324">
    <property type="component" value="Unassembled WGS sequence"/>
</dbReference>
<dbReference type="AlphaFoldDB" id="D5RM26"/>
<keyword evidence="4" id="KW-0969">Cilium</keyword>
<keyword evidence="1" id="KW-0574">Periplasm</keyword>
<dbReference type="GO" id="GO:0044780">
    <property type="term" value="P:bacterial-type flagellum assembly"/>
    <property type="evidence" value="ECO:0007669"/>
    <property type="project" value="InterPro"/>
</dbReference>
<comment type="similarity">
    <text evidence="1">Belongs to the FlgA family.</text>
</comment>
<name>D5RM26_9PROT</name>
<gene>
    <name evidence="4" type="primary">flgA</name>
    <name evidence="4" type="ORF">HMPREF0731_2137</name>
</gene>
<dbReference type="Pfam" id="PF13144">
    <property type="entry name" value="ChapFlgA"/>
    <property type="match status" value="1"/>
</dbReference>
<comment type="caution">
    <text evidence="4">The sequence shown here is derived from an EMBL/GenBank/DDBJ whole genome shotgun (WGS) entry which is preliminary data.</text>
</comment>
<dbReference type="GO" id="GO:0042597">
    <property type="term" value="C:periplasmic space"/>
    <property type="evidence" value="ECO:0007669"/>
    <property type="project" value="UniProtKB-SubCell"/>
</dbReference>
<keyword evidence="1" id="KW-1005">Bacterial flagellum biogenesis</keyword>
<evidence type="ECO:0000313" key="4">
    <source>
        <dbReference type="EMBL" id="EFH11640.1"/>
    </source>
</evidence>
<feature type="domain" description="Flagella basal body P-ring formation protein FlgA SAF" evidence="3">
    <location>
        <begin position="2"/>
        <end position="84"/>
    </location>
</feature>
<comment type="function">
    <text evidence="1">Involved in the assembly process of the P-ring formation. It may associate with FlgF on the rod constituting a structure essential for the P-ring assembly or may act as a modulator protein for the P-ring assembly.</text>
</comment>
<dbReference type="OrthoDB" id="7727421at2"/>
<organism evidence="4 5">
    <name type="scientific">Pseudoroseomonas cervicalis ATCC 49957</name>
    <dbReference type="NCBI Taxonomy" id="525371"/>
    <lineage>
        <taxon>Bacteria</taxon>
        <taxon>Pseudomonadati</taxon>
        <taxon>Pseudomonadota</taxon>
        <taxon>Alphaproteobacteria</taxon>
        <taxon>Acetobacterales</taxon>
        <taxon>Roseomonadaceae</taxon>
        <taxon>Roseomonas</taxon>
    </lineage>
</organism>
<dbReference type="NCBIfam" id="TIGR03170">
    <property type="entry name" value="flgA_cterm"/>
    <property type="match status" value="1"/>
</dbReference>